<keyword evidence="7" id="KW-1185">Reference proteome</keyword>
<dbReference type="PANTHER" id="PTHR31490">
    <property type="entry name" value="GLYCOSYL HYDROLASE"/>
    <property type="match status" value="1"/>
</dbReference>
<evidence type="ECO:0000256" key="3">
    <source>
        <dbReference type="ARBA" id="ARBA00023277"/>
    </source>
</evidence>
<dbReference type="Pfam" id="PF00331">
    <property type="entry name" value="Glyco_hydro_10"/>
    <property type="match status" value="1"/>
</dbReference>
<dbReference type="InterPro" id="IPR017853">
    <property type="entry name" value="GH"/>
</dbReference>
<sequence length="135" mass="15407">MNESLHFSFFEDKLGKNASAELNSRAQQLDPNTTMFLNEYNTIKYGSDKATSPDSYLEKLVESLSFQGNDKLSAGIRLQGHFKSDQLNIGFMRSSLDVLRFPIWLTEVDKEKDPNQAKYLEEVLKEGYSQCLIQA</sequence>
<gene>
    <name evidence="6" type="ORF">TorRG33x02_135890</name>
</gene>
<evidence type="ECO:0000256" key="1">
    <source>
        <dbReference type="ARBA" id="ARBA00007495"/>
    </source>
</evidence>
<keyword evidence="3" id="KW-0119">Carbohydrate metabolism</keyword>
<evidence type="ECO:0000256" key="4">
    <source>
        <dbReference type="ARBA" id="ARBA00023326"/>
    </source>
</evidence>
<dbReference type="SUPFAM" id="SSF51445">
    <property type="entry name" value="(Trans)glycosidases"/>
    <property type="match status" value="1"/>
</dbReference>
<evidence type="ECO:0000259" key="5">
    <source>
        <dbReference type="Pfam" id="PF00331"/>
    </source>
</evidence>
<dbReference type="GO" id="GO:0031176">
    <property type="term" value="F:endo-1,4-beta-xylanase activity"/>
    <property type="evidence" value="ECO:0007669"/>
    <property type="project" value="UniProtKB-ARBA"/>
</dbReference>
<dbReference type="OrthoDB" id="1732510at2759"/>
<proteinExistence type="inferred from homology"/>
<dbReference type="STRING" id="63057.A0A2P5EYD3"/>
<name>A0A2P5EYD3_TREOI</name>
<comment type="caution">
    <text evidence="6">The sequence shown here is derived from an EMBL/GenBank/DDBJ whole genome shotgun (WGS) entry which is preliminary data.</text>
</comment>
<keyword evidence="4" id="KW-0624">Polysaccharide degradation</keyword>
<comment type="similarity">
    <text evidence="1">Belongs to the glycosyl hydrolase 10 (cellulase F) family.</text>
</comment>
<dbReference type="InterPro" id="IPR001000">
    <property type="entry name" value="GH10_dom"/>
</dbReference>
<dbReference type="PANTHER" id="PTHR31490:SF52">
    <property type="entry name" value="ENDO-1,4-BETA-XYLANASE 5-RELATED"/>
    <property type="match status" value="1"/>
</dbReference>
<dbReference type="GO" id="GO:0000272">
    <property type="term" value="P:polysaccharide catabolic process"/>
    <property type="evidence" value="ECO:0007669"/>
    <property type="project" value="UniProtKB-KW"/>
</dbReference>
<keyword evidence="2" id="KW-0378">Hydrolase</keyword>
<dbReference type="EMBL" id="JXTC01000082">
    <property type="protein sequence ID" value="PON90534.1"/>
    <property type="molecule type" value="Genomic_DNA"/>
</dbReference>
<organism evidence="6 7">
    <name type="scientific">Trema orientale</name>
    <name type="common">Charcoal tree</name>
    <name type="synonym">Celtis orientalis</name>
    <dbReference type="NCBI Taxonomy" id="63057"/>
    <lineage>
        <taxon>Eukaryota</taxon>
        <taxon>Viridiplantae</taxon>
        <taxon>Streptophyta</taxon>
        <taxon>Embryophyta</taxon>
        <taxon>Tracheophyta</taxon>
        <taxon>Spermatophyta</taxon>
        <taxon>Magnoliopsida</taxon>
        <taxon>eudicotyledons</taxon>
        <taxon>Gunneridae</taxon>
        <taxon>Pentapetalae</taxon>
        <taxon>rosids</taxon>
        <taxon>fabids</taxon>
        <taxon>Rosales</taxon>
        <taxon>Cannabaceae</taxon>
        <taxon>Trema</taxon>
    </lineage>
</organism>
<evidence type="ECO:0000256" key="2">
    <source>
        <dbReference type="ARBA" id="ARBA00022801"/>
    </source>
</evidence>
<protein>
    <submittedName>
        <fullName evidence="6">1,4-alpha-glucan-branching enzyme</fullName>
    </submittedName>
</protein>
<dbReference type="InterPro" id="IPR044846">
    <property type="entry name" value="GH10"/>
</dbReference>
<evidence type="ECO:0000313" key="7">
    <source>
        <dbReference type="Proteomes" id="UP000237000"/>
    </source>
</evidence>
<dbReference type="AlphaFoldDB" id="A0A2P5EYD3"/>
<evidence type="ECO:0000313" key="6">
    <source>
        <dbReference type="EMBL" id="PON90534.1"/>
    </source>
</evidence>
<dbReference type="Gene3D" id="3.20.20.80">
    <property type="entry name" value="Glycosidases"/>
    <property type="match status" value="1"/>
</dbReference>
<feature type="domain" description="GH10" evidence="5">
    <location>
        <begin position="5"/>
        <end position="131"/>
    </location>
</feature>
<reference evidence="7" key="1">
    <citation type="submission" date="2016-06" db="EMBL/GenBank/DDBJ databases">
        <title>Parallel loss of symbiosis genes in relatives of nitrogen-fixing non-legume Parasponia.</title>
        <authorList>
            <person name="Van Velzen R."/>
            <person name="Holmer R."/>
            <person name="Bu F."/>
            <person name="Rutten L."/>
            <person name="Van Zeijl A."/>
            <person name="Liu W."/>
            <person name="Santuari L."/>
            <person name="Cao Q."/>
            <person name="Sharma T."/>
            <person name="Shen D."/>
            <person name="Roswanjaya Y."/>
            <person name="Wardhani T."/>
            <person name="Kalhor M.S."/>
            <person name="Jansen J."/>
            <person name="Van den Hoogen J."/>
            <person name="Gungor B."/>
            <person name="Hartog M."/>
            <person name="Hontelez J."/>
            <person name="Verver J."/>
            <person name="Yang W.-C."/>
            <person name="Schijlen E."/>
            <person name="Repin R."/>
            <person name="Schilthuizen M."/>
            <person name="Schranz E."/>
            <person name="Heidstra R."/>
            <person name="Miyata K."/>
            <person name="Fedorova E."/>
            <person name="Kohlen W."/>
            <person name="Bisseling T."/>
            <person name="Smit S."/>
            <person name="Geurts R."/>
        </authorList>
    </citation>
    <scope>NUCLEOTIDE SEQUENCE [LARGE SCALE GENOMIC DNA]</scope>
    <source>
        <strain evidence="7">cv. RG33-2</strain>
    </source>
</reference>
<accession>A0A2P5EYD3</accession>
<dbReference type="Proteomes" id="UP000237000">
    <property type="component" value="Unassembled WGS sequence"/>
</dbReference>
<dbReference type="InParanoid" id="A0A2P5EYD3"/>